<gene>
    <name evidence="1" type="ORF">S01H4_01012</name>
</gene>
<sequence length="29" mass="3329">QINRKVETQSYRPKAIKLAKVAGLPKEMM</sequence>
<protein>
    <submittedName>
        <fullName evidence="1">Uncharacterized protein</fullName>
    </submittedName>
</protein>
<evidence type="ECO:0000313" key="1">
    <source>
        <dbReference type="EMBL" id="GAG66410.1"/>
    </source>
</evidence>
<dbReference type="EMBL" id="BART01000168">
    <property type="protein sequence ID" value="GAG66410.1"/>
    <property type="molecule type" value="Genomic_DNA"/>
</dbReference>
<dbReference type="AlphaFoldDB" id="X0ZAD6"/>
<reference evidence="1" key="1">
    <citation type="journal article" date="2014" name="Front. Microbiol.">
        <title>High frequency of phylogenetically diverse reductive dehalogenase-homologous genes in deep subseafloor sedimentary metagenomes.</title>
        <authorList>
            <person name="Kawai M."/>
            <person name="Futagami T."/>
            <person name="Toyoda A."/>
            <person name="Takaki Y."/>
            <person name="Nishi S."/>
            <person name="Hori S."/>
            <person name="Arai W."/>
            <person name="Tsubouchi T."/>
            <person name="Morono Y."/>
            <person name="Uchiyama I."/>
            <person name="Ito T."/>
            <person name="Fujiyama A."/>
            <person name="Inagaki F."/>
            <person name="Takami H."/>
        </authorList>
    </citation>
    <scope>NUCLEOTIDE SEQUENCE</scope>
    <source>
        <strain evidence="1">Expedition CK06-06</strain>
    </source>
</reference>
<organism evidence="1">
    <name type="scientific">marine sediment metagenome</name>
    <dbReference type="NCBI Taxonomy" id="412755"/>
    <lineage>
        <taxon>unclassified sequences</taxon>
        <taxon>metagenomes</taxon>
        <taxon>ecological metagenomes</taxon>
    </lineage>
</organism>
<comment type="caution">
    <text evidence="1">The sequence shown here is derived from an EMBL/GenBank/DDBJ whole genome shotgun (WGS) entry which is preliminary data.</text>
</comment>
<proteinExistence type="predicted"/>
<feature type="non-terminal residue" evidence="1">
    <location>
        <position position="1"/>
    </location>
</feature>
<name>X0ZAD6_9ZZZZ</name>
<accession>X0ZAD6</accession>